<evidence type="ECO:0000313" key="3">
    <source>
        <dbReference type="Proteomes" id="UP000178092"/>
    </source>
</evidence>
<evidence type="ECO:0000313" key="2">
    <source>
        <dbReference type="EMBL" id="OHA66395.1"/>
    </source>
</evidence>
<feature type="domain" description="Methyltransferase type 11" evidence="1">
    <location>
        <begin position="45"/>
        <end position="138"/>
    </location>
</feature>
<name>A0A1G2R0H1_9BACT</name>
<reference evidence="2 3" key="1">
    <citation type="journal article" date="2016" name="Nat. Commun.">
        <title>Thousands of microbial genomes shed light on interconnected biogeochemical processes in an aquifer system.</title>
        <authorList>
            <person name="Anantharaman K."/>
            <person name="Brown C.T."/>
            <person name="Hug L.A."/>
            <person name="Sharon I."/>
            <person name="Castelle C.J."/>
            <person name="Probst A.J."/>
            <person name="Thomas B.C."/>
            <person name="Singh A."/>
            <person name="Wilkins M.J."/>
            <person name="Karaoz U."/>
            <person name="Brodie E.L."/>
            <person name="Williams K.H."/>
            <person name="Hubbard S.S."/>
            <person name="Banfield J.F."/>
        </authorList>
    </citation>
    <scope>NUCLEOTIDE SEQUENCE [LARGE SCALE GENOMIC DNA]</scope>
</reference>
<dbReference type="Pfam" id="PF08241">
    <property type="entry name" value="Methyltransf_11"/>
    <property type="match status" value="1"/>
</dbReference>
<proteinExistence type="predicted"/>
<gene>
    <name evidence="2" type="ORF">A3C04_04320</name>
</gene>
<dbReference type="SUPFAM" id="SSF53335">
    <property type="entry name" value="S-adenosyl-L-methionine-dependent methyltransferases"/>
    <property type="match status" value="1"/>
</dbReference>
<dbReference type="Gene3D" id="3.40.50.150">
    <property type="entry name" value="Vaccinia Virus protein VP39"/>
    <property type="match status" value="1"/>
</dbReference>
<organism evidence="2 3">
    <name type="scientific">Candidatus Wildermuthbacteria bacterium RIFCSPHIGHO2_02_FULL_45_25</name>
    <dbReference type="NCBI Taxonomy" id="1802450"/>
    <lineage>
        <taxon>Bacteria</taxon>
        <taxon>Candidatus Wildermuthiibacteriota</taxon>
    </lineage>
</organism>
<dbReference type="InterPro" id="IPR013216">
    <property type="entry name" value="Methyltransf_11"/>
</dbReference>
<dbReference type="Proteomes" id="UP000178092">
    <property type="component" value="Unassembled WGS sequence"/>
</dbReference>
<comment type="caution">
    <text evidence="2">The sequence shown here is derived from an EMBL/GenBank/DDBJ whole genome shotgun (WGS) entry which is preliminary data.</text>
</comment>
<protein>
    <recommendedName>
        <fullName evidence="1">Methyltransferase type 11 domain-containing protein</fullName>
    </recommendedName>
</protein>
<dbReference type="AlphaFoldDB" id="A0A1G2R0H1"/>
<accession>A0A1G2R0H1</accession>
<dbReference type="InterPro" id="IPR029063">
    <property type="entry name" value="SAM-dependent_MTases_sf"/>
</dbReference>
<dbReference type="GO" id="GO:0008757">
    <property type="term" value="F:S-adenosylmethionine-dependent methyltransferase activity"/>
    <property type="evidence" value="ECO:0007669"/>
    <property type="project" value="InterPro"/>
</dbReference>
<sequence>MERYSEEFRSQEEEKEEYLQTDEEVFQRYFYELDLKPEDFEGKILDVGSGSGQFAKYAKEHGVSSEIYSLDYNAQFQEKTNAVQGLAQKMPFKDEQFNLVVSYASVPRIFANNIEYPDMIEENIRQGLSEMLRVVRKGEEVRFGPIVNGEGEELERTFREILNKVLEELQIK</sequence>
<dbReference type="EMBL" id="MHTV01000034">
    <property type="protein sequence ID" value="OHA66395.1"/>
    <property type="molecule type" value="Genomic_DNA"/>
</dbReference>
<dbReference type="CDD" id="cd02440">
    <property type="entry name" value="AdoMet_MTases"/>
    <property type="match status" value="1"/>
</dbReference>
<evidence type="ECO:0000259" key="1">
    <source>
        <dbReference type="Pfam" id="PF08241"/>
    </source>
</evidence>